<proteinExistence type="predicted"/>
<organism evidence="1 2">
    <name type="scientific">Sphingobium subterraneum</name>
    <dbReference type="NCBI Taxonomy" id="627688"/>
    <lineage>
        <taxon>Bacteria</taxon>
        <taxon>Pseudomonadati</taxon>
        <taxon>Pseudomonadota</taxon>
        <taxon>Alphaproteobacteria</taxon>
        <taxon>Sphingomonadales</taxon>
        <taxon>Sphingomonadaceae</taxon>
        <taxon>Sphingobium</taxon>
    </lineage>
</organism>
<evidence type="ECO:0008006" key="3">
    <source>
        <dbReference type="Google" id="ProtNLM"/>
    </source>
</evidence>
<dbReference type="InterPro" id="IPR032301">
    <property type="entry name" value="DUF4844"/>
</dbReference>
<accession>A0A841J1I9</accession>
<dbReference type="Gene3D" id="1.20.1480.40">
    <property type="entry name" value="Uncharacterised protein PF16133, DUF4844"/>
    <property type="match status" value="1"/>
</dbReference>
<protein>
    <recommendedName>
        <fullName evidence="3">DUF4844 domain-containing protein</fullName>
    </recommendedName>
</protein>
<dbReference type="RefSeq" id="WP_184078272.1">
    <property type="nucleotide sequence ID" value="NZ_JACIJP010000001.1"/>
</dbReference>
<evidence type="ECO:0000313" key="2">
    <source>
        <dbReference type="Proteomes" id="UP000552700"/>
    </source>
</evidence>
<gene>
    <name evidence="1" type="ORF">FHS92_001103</name>
</gene>
<dbReference type="Proteomes" id="UP000552700">
    <property type="component" value="Unassembled WGS sequence"/>
</dbReference>
<keyword evidence="2" id="KW-1185">Reference proteome</keyword>
<dbReference type="EMBL" id="JACIJP010000001">
    <property type="protein sequence ID" value="MBB6123396.1"/>
    <property type="molecule type" value="Genomic_DNA"/>
</dbReference>
<sequence>MAKDFMQSGDMNKYVGMLLLAILFCGQTASGTQKIEEHAPLAVPPQAESDLAHIAMVRKFGPDGVLYTGIADPTKRSIAESTINSAISNIATGIRSHPTKTFVLEQFQRALVLLDAAGLADSEDREAAAGYLEQVMDVVGLESSDGMLNNWVYGLDASKLTGS</sequence>
<evidence type="ECO:0000313" key="1">
    <source>
        <dbReference type="EMBL" id="MBB6123396.1"/>
    </source>
</evidence>
<reference evidence="1 2" key="1">
    <citation type="submission" date="2020-08" db="EMBL/GenBank/DDBJ databases">
        <title>Genomic Encyclopedia of Type Strains, Phase IV (KMG-IV): sequencing the most valuable type-strain genomes for metagenomic binning, comparative biology and taxonomic classification.</title>
        <authorList>
            <person name="Goeker M."/>
        </authorList>
    </citation>
    <scope>NUCLEOTIDE SEQUENCE [LARGE SCALE GENOMIC DNA]</scope>
    <source>
        <strain evidence="1 2">DSM 102255</strain>
    </source>
</reference>
<dbReference type="InterPro" id="IPR038360">
    <property type="entry name" value="DUF4844_sf"/>
</dbReference>
<dbReference type="AlphaFoldDB" id="A0A841J1I9"/>
<dbReference type="Pfam" id="PF16133">
    <property type="entry name" value="DUF4844"/>
    <property type="match status" value="1"/>
</dbReference>
<comment type="caution">
    <text evidence="1">The sequence shown here is derived from an EMBL/GenBank/DDBJ whole genome shotgun (WGS) entry which is preliminary data.</text>
</comment>
<name>A0A841J1I9_9SPHN</name>